<feature type="compositionally biased region" description="Polar residues" evidence="1">
    <location>
        <begin position="93"/>
        <end position="108"/>
    </location>
</feature>
<reference evidence="2 4" key="1">
    <citation type="submission" date="2015-07" db="EMBL/GenBank/DDBJ databases">
        <authorList>
            <person name="Cajimat M.N.B."/>
            <person name="Milazzo M.L."/>
            <person name="Fulhorst C.F."/>
        </authorList>
    </citation>
    <scope>NUCLEOTIDE SEQUENCE [LARGE SCALE GENOMIC DNA]</scope>
    <source>
        <strain evidence="2">Single colony</strain>
    </source>
</reference>
<organism evidence="2 4">
    <name type="scientific">Rhodotorula toruloides</name>
    <name type="common">Yeast</name>
    <name type="synonym">Rhodosporidium toruloides</name>
    <dbReference type="NCBI Taxonomy" id="5286"/>
    <lineage>
        <taxon>Eukaryota</taxon>
        <taxon>Fungi</taxon>
        <taxon>Dikarya</taxon>
        <taxon>Basidiomycota</taxon>
        <taxon>Pucciniomycotina</taxon>
        <taxon>Microbotryomycetes</taxon>
        <taxon>Sporidiobolales</taxon>
        <taxon>Sporidiobolaceae</taxon>
        <taxon>Rhodotorula</taxon>
    </lineage>
</organism>
<dbReference type="Proteomes" id="UP000199069">
    <property type="component" value="Unassembled WGS sequence"/>
</dbReference>
<dbReference type="AlphaFoldDB" id="A0A0K3CLB5"/>
<protein>
    <submittedName>
        <fullName evidence="2">Uncharacterized protein</fullName>
    </submittedName>
</protein>
<name>A0A0K3CLB5_RHOTO</name>
<feature type="region of interest" description="Disordered" evidence="1">
    <location>
        <begin position="64"/>
        <end position="128"/>
    </location>
</feature>
<dbReference type="EMBL" id="LCTV02000011">
    <property type="protein sequence ID" value="PRQ71688.1"/>
    <property type="molecule type" value="Genomic_DNA"/>
</dbReference>
<accession>A0A0K3CLB5</accession>
<feature type="region of interest" description="Disordered" evidence="1">
    <location>
        <begin position="1"/>
        <end position="43"/>
    </location>
</feature>
<evidence type="ECO:0000313" key="5">
    <source>
        <dbReference type="Proteomes" id="UP000239560"/>
    </source>
</evidence>
<dbReference type="OrthoDB" id="2521990at2759"/>
<gene>
    <name evidence="2" type="primary">FGENESH: predicted gene_11.100</name>
    <name evidence="3" type="ORF">AAT19DRAFT_9803</name>
    <name evidence="2" type="ORF">BN2166_0056040</name>
</gene>
<proteinExistence type="predicted"/>
<feature type="compositionally biased region" description="Basic and acidic residues" evidence="1">
    <location>
        <begin position="82"/>
        <end position="92"/>
    </location>
</feature>
<evidence type="ECO:0000313" key="2">
    <source>
        <dbReference type="EMBL" id="CTR09743.1"/>
    </source>
</evidence>
<sequence>MTEPARAAMGDLPETASCFHDGVRGPPSAPSDTTPPPLSPRSSLYLELFGDDWDKISVDDDFLYLDSDDGSKAADGVSVGEGMREDKDEKLKSGQTTPSLHSDTTSRAPSPDLVFEDEEPPPRPSSPYLTEEEIQLHFGLLSDADYDLFMTPRPVEPSWHPEILEKMLRLFNDCAIEADFSEWTSTHDELWYKFESYGAPKLVLRKKPDGDFIRNNYQLGRAKGLPYLDDDLQTHLLNILETVRWVYDDEPMDIEALHYLLKYAPLPLQYLIRGFAHVVELRQGVMAASDTLTQFLQSRIHRTRRQSAAIVLLDWLKQPRPVLLTPGRLATPRR</sequence>
<feature type="compositionally biased region" description="Pro residues" evidence="1">
    <location>
        <begin position="27"/>
        <end position="39"/>
    </location>
</feature>
<keyword evidence="4" id="KW-1185">Reference proteome</keyword>
<reference evidence="3 5" key="2">
    <citation type="journal article" date="2018" name="Elife">
        <title>Functional genomics of lipid metabolism in the oleaginous yeast Rhodosporidium toruloides.</title>
        <authorList>
            <person name="Coradetti S.T."/>
            <person name="Pinel D."/>
            <person name="Geiselman G."/>
            <person name="Ito M."/>
            <person name="Mondo S."/>
            <person name="Reilly M.C."/>
            <person name="Cheng Y.F."/>
            <person name="Bauer S."/>
            <person name="Grigoriev I."/>
            <person name="Gladden J.M."/>
            <person name="Simmons B.A."/>
            <person name="Brem R."/>
            <person name="Arkin A.P."/>
            <person name="Skerker J.M."/>
        </authorList>
    </citation>
    <scope>NUCLEOTIDE SEQUENCE [LARGE SCALE GENOMIC DNA]</scope>
    <source>
        <strain evidence="3 5">NBRC 0880</strain>
    </source>
</reference>
<dbReference type="EMBL" id="CWKI01000011">
    <property type="protein sequence ID" value="CTR09743.1"/>
    <property type="molecule type" value="Genomic_DNA"/>
</dbReference>
<evidence type="ECO:0000313" key="4">
    <source>
        <dbReference type="Proteomes" id="UP000199069"/>
    </source>
</evidence>
<dbReference type="Proteomes" id="UP000239560">
    <property type="component" value="Unassembled WGS sequence"/>
</dbReference>
<evidence type="ECO:0000256" key="1">
    <source>
        <dbReference type="SAM" id="MobiDB-lite"/>
    </source>
</evidence>
<evidence type="ECO:0000313" key="3">
    <source>
        <dbReference type="EMBL" id="PRQ71688.1"/>
    </source>
</evidence>